<keyword evidence="2" id="KW-1185">Reference proteome</keyword>
<accession>A0A4C1UIH5</accession>
<gene>
    <name evidence="1" type="ORF">EVAR_84519_1</name>
</gene>
<dbReference type="Proteomes" id="UP000299102">
    <property type="component" value="Unassembled WGS sequence"/>
</dbReference>
<reference evidence="1 2" key="1">
    <citation type="journal article" date="2019" name="Commun. Biol.">
        <title>The bagworm genome reveals a unique fibroin gene that provides high tensile strength.</title>
        <authorList>
            <person name="Kono N."/>
            <person name="Nakamura H."/>
            <person name="Ohtoshi R."/>
            <person name="Tomita M."/>
            <person name="Numata K."/>
            <person name="Arakawa K."/>
        </authorList>
    </citation>
    <scope>NUCLEOTIDE SEQUENCE [LARGE SCALE GENOMIC DNA]</scope>
</reference>
<protein>
    <submittedName>
        <fullName evidence="1">Uncharacterized protein</fullName>
    </submittedName>
</protein>
<organism evidence="1 2">
    <name type="scientific">Eumeta variegata</name>
    <name type="common">Bagworm moth</name>
    <name type="synonym">Eumeta japonica</name>
    <dbReference type="NCBI Taxonomy" id="151549"/>
    <lineage>
        <taxon>Eukaryota</taxon>
        <taxon>Metazoa</taxon>
        <taxon>Ecdysozoa</taxon>
        <taxon>Arthropoda</taxon>
        <taxon>Hexapoda</taxon>
        <taxon>Insecta</taxon>
        <taxon>Pterygota</taxon>
        <taxon>Neoptera</taxon>
        <taxon>Endopterygota</taxon>
        <taxon>Lepidoptera</taxon>
        <taxon>Glossata</taxon>
        <taxon>Ditrysia</taxon>
        <taxon>Tineoidea</taxon>
        <taxon>Psychidae</taxon>
        <taxon>Oiketicinae</taxon>
        <taxon>Eumeta</taxon>
    </lineage>
</organism>
<sequence length="143" mass="16134">MQLNRRLWTLLSHCRQSSLAACKALSLKRPLKGTSLESRVGLGLKNQGGVKHLRAPPEAFDKGRKPECWCGQRPSRLFDRSDTGRVRGKQACESPENAVIATHRHLQFQKNHQCTLEFLSRNTISDGGRSGSMEGRPGRWREE</sequence>
<dbReference type="EMBL" id="BGZK01000174">
    <property type="protein sequence ID" value="GBP25960.1"/>
    <property type="molecule type" value="Genomic_DNA"/>
</dbReference>
<evidence type="ECO:0000313" key="2">
    <source>
        <dbReference type="Proteomes" id="UP000299102"/>
    </source>
</evidence>
<evidence type="ECO:0000313" key="1">
    <source>
        <dbReference type="EMBL" id="GBP25960.1"/>
    </source>
</evidence>
<name>A0A4C1UIH5_EUMVA</name>
<proteinExistence type="predicted"/>
<dbReference type="AlphaFoldDB" id="A0A4C1UIH5"/>
<comment type="caution">
    <text evidence="1">The sequence shown here is derived from an EMBL/GenBank/DDBJ whole genome shotgun (WGS) entry which is preliminary data.</text>
</comment>